<reference evidence="3" key="1">
    <citation type="submission" date="2016-11" db="EMBL/GenBank/DDBJ databases">
        <authorList>
            <person name="Varghese N."/>
            <person name="Submissions S."/>
        </authorList>
    </citation>
    <scope>NUCLEOTIDE SEQUENCE [LARGE SCALE GENOMIC DNA]</scope>
    <source>
        <strain evidence="3">DSM 22212</strain>
    </source>
</reference>
<dbReference type="Pfam" id="PF12706">
    <property type="entry name" value="Lactamase_B_2"/>
    <property type="match status" value="1"/>
</dbReference>
<sequence>MSRSTDTATLRVTLLGTGTSTGVPVIGCSCRVCRSSDPRDRRTRCACYIEANGLGILIDTGPDFRQQALREGIRRLDAVLYTHHHFDHVAGIDDLRPFFFENSRPIPCYAPPNTARVLYRMFSYIFADGTYPGVPRLHLHAVEGPFEITSRYGDAARLRVEPIEVLHGQLPMYGYRIGHFAYLTDASQLPESSYERLQDLDVLVLDALRERPHPTHFSIDEAIQVARRIGARQTYFIHMTHDVLHAEVDARLPEGINLAYDGLQFTCRLTTS</sequence>
<dbReference type="PANTHER" id="PTHR42663:SF6">
    <property type="entry name" value="HYDROLASE C777.06C-RELATED"/>
    <property type="match status" value="1"/>
</dbReference>
<proteinExistence type="predicted"/>
<gene>
    <name evidence="2" type="ORF">SAMN04488087_1535</name>
</gene>
<evidence type="ECO:0000313" key="2">
    <source>
        <dbReference type="EMBL" id="SHK60406.1"/>
    </source>
</evidence>
<dbReference type="SUPFAM" id="SSF56281">
    <property type="entry name" value="Metallo-hydrolase/oxidoreductase"/>
    <property type="match status" value="1"/>
</dbReference>
<dbReference type="CDD" id="cd16279">
    <property type="entry name" value="metallo-hydrolase-like_MBL-fold"/>
    <property type="match status" value="1"/>
</dbReference>
<dbReference type="OrthoDB" id="9781189at2"/>
<name>A0A1M6TU08_9BACT</name>
<dbReference type="STRING" id="633813.SAMN04488087_1535"/>
<dbReference type="SMART" id="SM00849">
    <property type="entry name" value="Lactamase_B"/>
    <property type="match status" value="1"/>
</dbReference>
<evidence type="ECO:0000313" key="3">
    <source>
        <dbReference type="Proteomes" id="UP000185812"/>
    </source>
</evidence>
<evidence type="ECO:0000259" key="1">
    <source>
        <dbReference type="SMART" id="SM00849"/>
    </source>
</evidence>
<dbReference type="PROSITE" id="PS51257">
    <property type="entry name" value="PROKAR_LIPOPROTEIN"/>
    <property type="match status" value="1"/>
</dbReference>
<accession>A0A1M6TU08</accession>
<keyword evidence="3" id="KW-1185">Reference proteome</keyword>
<dbReference type="PANTHER" id="PTHR42663">
    <property type="entry name" value="HYDROLASE C777.06C-RELATED-RELATED"/>
    <property type="match status" value="1"/>
</dbReference>
<dbReference type="InterPro" id="IPR001279">
    <property type="entry name" value="Metallo-B-lactamas"/>
</dbReference>
<dbReference type="Gene3D" id="3.60.15.10">
    <property type="entry name" value="Ribonuclease Z/Hydroxyacylglutathione hydrolase-like"/>
    <property type="match status" value="1"/>
</dbReference>
<dbReference type="RefSeq" id="WP_072715388.1">
    <property type="nucleotide sequence ID" value="NZ_FRAU01000004.1"/>
</dbReference>
<dbReference type="AlphaFoldDB" id="A0A1M6TU08"/>
<dbReference type="InterPro" id="IPR036866">
    <property type="entry name" value="RibonucZ/Hydroxyglut_hydro"/>
</dbReference>
<feature type="domain" description="Metallo-beta-lactamase" evidence="1">
    <location>
        <begin position="43"/>
        <end position="241"/>
    </location>
</feature>
<dbReference type="Proteomes" id="UP000185812">
    <property type="component" value="Unassembled WGS sequence"/>
</dbReference>
<organism evidence="2 3">
    <name type="scientific">Rhodothermus profundi</name>
    <dbReference type="NCBI Taxonomy" id="633813"/>
    <lineage>
        <taxon>Bacteria</taxon>
        <taxon>Pseudomonadati</taxon>
        <taxon>Rhodothermota</taxon>
        <taxon>Rhodothermia</taxon>
        <taxon>Rhodothermales</taxon>
        <taxon>Rhodothermaceae</taxon>
        <taxon>Rhodothermus</taxon>
    </lineage>
</organism>
<dbReference type="EMBL" id="FRAU01000004">
    <property type="protein sequence ID" value="SHK60406.1"/>
    <property type="molecule type" value="Genomic_DNA"/>
</dbReference>
<protein>
    <submittedName>
        <fullName evidence="2">Phosphoribosyl 1,2-cyclic phosphate phosphodiesterase</fullName>
    </submittedName>
</protein>